<dbReference type="Pfam" id="PF26523">
    <property type="entry name" value="Trm732_C"/>
    <property type="match status" value="1"/>
</dbReference>
<dbReference type="InterPro" id="IPR016024">
    <property type="entry name" value="ARM-type_fold"/>
</dbReference>
<feature type="domain" description="tRNA (32-2'-O)-methyltransferase regulator THADA-like TPR repeats region" evidence="4">
    <location>
        <begin position="202"/>
        <end position="489"/>
    </location>
</feature>
<protein>
    <submittedName>
        <fullName evidence="6">DEHA2F06468p</fullName>
    </submittedName>
</protein>
<evidence type="ECO:0000256" key="2">
    <source>
        <dbReference type="ARBA" id="ARBA00022694"/>
    </source>
</evidence>
<organism evidence="6 7">
    <name type="scientific">Debaryomyces hansenii (strain ATCC 36239 / CBS 767 / BCRC 21394 / JCM 1990 / NBRC 0083 / IGC 2968)</name>
    <name type="common">Yeast</name>
    <name type="synonym">Torulaspora hansenii</name>
    <dbReference type="NCBI Taxonomy" id="284592"/>
    <lineage>
        <taxon>Eukaryota</taxon>
        <taxon>Fungi</taxon>
        <taxon>Dikarya</taxon>
        <taxon>Ascomycota</taxon>
        <taxon>Saccharomycotina</taxon>
        <taxon>Pichiomycetes</taxon>
        <taxon>Debaryomycetaceae</taxon>
        <taxon>Debaryomyces</taxon>
    </lineage>
</organism>
<dbReference type="eggNOG" id="KOG1810">
    <property type="taxonomic scope" value="Eukaryota"/>
</dbReference>
<dbReference type="GeneID" id="2903150"/>
<feature type="domain" description="tRNA (32-2'-O)-methyltransferase regulator THADA-like C-terminal TPR repeats region" evidence="5">
    <location>
        <begin position="849"/>
        <end position="997"/>
    </location>
</feature>
<dbReference type="InterPro" id="IPR019442">
    <property type="entry name" value="THADA/TRM732_DUF2428"/>
</dbReference>
<dbReference type="STRING" id="284592.Q6BMD2"/>
<comment type="similarity">
    <text evidence="1">Belongs to the THADA family.</text>
</comment>
<name>Q6BMD2_DEBHA</name>
<dbReference type="EMBL" id="CR382138">
    <property type="protein sequence ID" value="CAG88971.2"/>
    <property type="molecule type" value="Genomic_DNA"/>
</dbReference>
<proteinExistence type="inferred from homology"/>
<dbReference type="Pfam" id="PF25150">
    <property type="entry name" value="TPR_Trm732"/>
    <property type="match status" value="1"/>
</dbReference>
<dbReference type="Pfam" id="PF10350">
    <property type="entry name" value="DUF2428"/>
    <property type="match status" value="1"/>
</dbReference>
<dbReference type="FunCoup" id="Q6BMD2">
    <property type="interactions" value="28"/>
</dbReference>
<dbReference type="InterPro" id="IPR056843">
    <property type="entry name" value="THADA-like_TPR"/>
</dbReference>
<dbReference type="InParanoid" id="Q6BMD2"/>
<dbReference type="HOGENOM" id="CLU_001011_2_0_1"/>
<feature type="domain" description="DUF2428" evidence="3">
    <location>
        <begin position="619"/>
        <end position="847"/>
    </location>
</feature>
<dbReference type="InterPro" id="IPR051954">
    <property type="entry name" value="tRNA_methyltransferase_THADA"/>
</dbReference>
<dbReference type="OMA" id="TQHITRR"/>
<keyword evidence="2" id="KW-0819">tRNA processing</keyword>
<evidence type="ECO:0000259" key="5">
    <source>
        <dbReference type="Pfam" id="PF25151"/>
    </source>
</evidence>
<evidence type="ECO:0000256" key="1">
    <source>
        <dbReference type="ARBA" id="ARBA00010409"/>
    </source>
</evidence>
<dbReference type="InterPro" id="IPR011989">
    <property type="entry name" value="ARM-like"/>
</dbReference>
<dbReference type="OrthoDB" id="73997at2759"/>
<dbReference type="KEGG" id="dha:DEHA2F06468g"/>
<evidence type="ECO:0000259" key="4">
    <source>
        <dbReference type="Pfam" id="PF25150"/>
    </source>
</evidence>
<dbReference type="SUPFAM" id="SSF48371">
    <property type="entry name" value="ARM repeat"/>
    <property type="match status" value="1"/>
</dbReference>
<dbReference type="PANTHER" id="PTHR14387">
    <property type="entry name" value="THADA/DEATH RECEPTOR INTERACTING PROTEIN"/>
    <property type="match status" value="1"/>
</dbReference>
<evidence type="ECO:0000313" key="7">
    <source>
        <dbReference type="Proteomes" id="UP000000599"/>
    </source>
</evidence>
<dbReference type="GO" id="GO:0030488">
    <property type="term" value="P:tRNA methylation"/>
    <property type="evidence" value="ECO:0007669"/>
    <property type="project" value="TreeGrafter"/>
</dbReference>
<dbReference type="RefSeq" id="XP_460639.2">
    <property type="nucleotide sequence ID" value="XM_460639.1"/>
</dbReference>
<dbReference type="Proteomes" id="UP000000599">
    <property type="component" value="Chromosome F"/>
</dbReference>
<dbReference type="Gene3D" id="1.25.10.10">
    <property type="entry name" value="Leucine-rich Repeat Variant"/>
    <property type="match status" value="1"/>
</dbReference>
<keyword evidence="7" id="KW-1185">Reference proteome</keyword>
<dbReference type="Pfam" id="PF25151">
    <property type="entry name" value="TPR_Trm732_C"/>
    <property type="match status" value="1"/>
</dbReference>
<reference evidence="6 7" key="1">
    <citation type="journal article" date="2004" name="Nature">
        <title>Genome evolution in yeasts.</title>
        <authorList>
            <consortium name="Genolevures"/>
            <person name="Dujon B."/>
            <person name="Sherman D."/>
            <person name="Fischer G."/>
            <person name="Durrens P."/>
            <person name="Casaregola S."/>
            <person name="Lafontaine I."/>
            <person name="de Montigny J."/>
            <person name="Marck C."/>
            <person name="Neuveglise C."/>
            <person name="Talla E."/>
            <person name="Goffard N."/>
            <person name="Frangeul L."/>
            <person name="Aigle M."/>
            <person name="Anthouard V."/>
            <person name="Babour A."/>
            <person name="Barbe V."/>
            <person name="Barnay S."/>
            <person name="Blanchin S."/>
            <person name="Beckerich J.M."/>
            <person name="Beyne E."/>
            <person name="Bleykasten C."/>
            <person name="Boisrame A."/>
            <person name="Boyer J."/>
            <person name="Cattolico L."/>
            <person name="Confanioleri F."/>
            <person name="de Daruvar A."/>
            <person name="Despons L."/>
            <person name="Fabre E."/>
            <person name="Fairhead C."/>
            <person name="Ferry-Dumazet H."/>
            <person name="Groppi A."/>
            <person name="Hantraye F."/>
            <person name="Hennequin C."/>
            <person name="Jauniaux N."/>
            <person name="Joyet P."/>
            <person name="Kachouri R."/>
            <person name="Kerrest A."/>
            <person name="Koszul R."/>
            <person name="Lemaire M."/>
            <person name="Lesur I."/>
            <person name="Ma L."/>
            <person name="Muller H."/>
            <person name="Nicaud J.M."/>
            <person name="Nikolski M."/>
            <person name="Oztas S."/>
            <person name="Ozier-Kalogeropoulos O."/>
            <person name="Pellenz S."/>
            <person name="Potier S."/>
            <person name="Richard G.F."/>
            <person name="Straub M.L."/>
            <person name="Suleau A."/>
            <person name="Swennene D."/>
            <person name="Tekaia F."/>
            <person name="Wesolowski-Louvel M."/>
            <person name="Westhof E."/>
            <person name="Wirth B."/>
            <person name="Zeniou-Meyer M."/>
            <person name="Zivanovic I."/>
            <person name="Bolotin-Fukuhara M."/>
            <person name="Thierry A."/>
            <person name="Bouchier C."/>
            <person name="Caudron B."/>
            <person name="Scarpelli C."/>
            <person name="Gaillardin C."/>
            <person name="Weissenbach J."/>
            <person name="Wincker P."/>
            <person name="Souciet J.L."/>
        </authorList>
    </citation>
    <scope>NUCLEOTIDE SEQUENCE [LARGE SCALE GENOMIC DNA]</scope>
    <source>
        <strain evidence="7">ATCC 36239 / CBS 767 / BCRC 21394 / JCM 1990 / NBRC 0083 / IGC 2968</strain>
    </source>
</reference>
<dbReference type="VEuPathDB" id="FungiDB:DEHA2F06468g"/>
<gene>
    <name evidence="6" type="ordered locus">DEHA2F06468g</name>
</gene>
<dbReference type="GO" id="GO:0005829">
    <property type="term" value="C:cytosol"/>
    <property type="evidence" value="ECO:0007669"/>
    <property type="project" value="TreeGrafter"/>
</dbReference>
<sequence length="1496" mass="171914">MLSEEDVKTVEQYLIVNKEVRPEELKKIFPSLYSTLINADSVDSARILCSDTLCIWMLRSIKMMRMQHAEQLCEVLTEDTSSRIFEYIMDFLESGTGPLVNSLVSLLHRLIGFCKVLMPLHVDLFHRWVDQAMKLPCTSRNLYFLVDILSKEINKQYILTEHERFTERCIGIMWSNPLANAASKAFVSIYQRLYEKGHDEEWMDKWQGLVMNGLNEKDLSRNIQVYLLPLLFKISPKSYGIFIERNLSLHINDLSNSEIDIYLGLLKVGQDLALMPETLHKSNTIVPFDYITSLLTHEESKFRISSFALLVGSAKGSQPIQKQVYDVLIDKNILQIFFMDCDSVELRNDFASLLRQFLIRIRDSMYSLSRDLEKIRKKNYDLSKQDELQELITYGYDFLTWFLNFLKRNFIPGSSYAQLSLSMKSLQILVDLNLDNVPRSQAYDKLSTKTKIKISNNKMVFPFSIEIFDGQLLRLIIDNITNNYEDIRDTSVNLLLGCSENILSENILSAEQDIIDKALITLTELKGKKSEGGAKVLQFLAQLYDHIDDVVRLKGLINTLKDKLDFGLNHEFNNEKLPREQRVHGIFTALKLIFQNIDKKRYSVETPYWTGQFSHIFSQVTKIWLQTKPLLSNATDDNEGNDSSEDKLVLNYSWKAIKESTALLSTILEISNPEKNALIDKITFLSGANLIMDQLASVKHRGAFSSVYPSFVSACEICFKSNDQELASKPSLWLKQNIKLIKSKTQYISRRSGGLPYLITAILTAEKSYNKSKEYKDLIDYTFEELISIAKEEYIQNADEKMDIPQVHAFNCIKHIFIDSQLSSLCTPYVNQVLTLSLINFYNPTWAIRNCAVMLFTALQNRLFGTSKLGELLPCISSRLFFAKYNGIEDILFQNLVDASAAVEQDTKFNVIFPILTILSRLENTSTFDPKLQKFETLLIKCSHHKYWKVREMAAKSLAAILLPDSLIPTIRILIDNCHHSHGDFNSIHGNLLSILEIIKRIETKLPDYRLTDREASNIFEHTIEFLTDSDMFSWSTAKCFVDIVRCILMNNFEISLGNNNLNIIGNFIIRNLTTDIFDNTLNGARQLLLSAMTELVFSQYLKIGRTEDIIDLIRLCLLSRDVYEVQLVAIRFCDSHINHIIEMDSNNYYTAILEELWDLVKDDSCWSFVRSNALELIRKVTSRGEELEREELRSKIEILISFTSKEYSEDSNSKALEALGPLIGQISGCANDDETSNLQRFLDLAYEFASDGRPAIARLSSVNAIIAFVTTTMKKREHGPCVAKGVFMLYLALYDDDDDIRYESAKCLSHFFAFEFTMVPTAITAVFGPNFLAKFGSVISEPIFVDNFVNSKPQLKWKLTQADAQTEDSLFDVESMNLYRNDIQTRQTAIHLLMACNSMEPINNESVVKLTEKVNKDMYYIIDFVARKGHDGYIGWCKDEFIFTSILEGTLNVKAVIKLTNDTELNERLEFLWKLFDKHQVHYMVKHTSDFFICT</sequence>
<evidence type="ECO:0000313" key="6">
    <source>
        <dbReference type="EMBL" id="CAG88971.2"/>
    </source>
</evidence>
<dbReference type="InterPro" id="IPR056842">
    <property type="entry name" value="THADA-like_TPR_C"/>
</dbReference>
<dbReference type="PANTHER" id="PTHR14387:SF0">
    <property type="entry name" value="DUF2428 DOMAIN-CONTAINING PROTEIN"/>
    <property type="match status" value="1"/>
</dbReference>
<evidence type="ECO:0000259" key="3">
    <source>
        <dbReference type="Pfam" id="PF10350"/>
    </source>
</evidence>
<accession>Q6BMD2</accession>